<dbReference type="OrthoDB" id="7615137at2"/>
<dbReference type="KEGG" id="maqu:Maq22A_1p34525"/>
<feature type="domain" description="Integrase DNA-binding" evidence="4">
    <location>
        <begin position="18"/>
        <end position="97"/>
    </location>
</feature>
<reference evidence="6" key="2">
    <citation type="submission" date="2015-01" db="EMBL/GenBank/DDBJ databases">
        <title>Complete genome sequence of Methylobacterium aquaticum strain 22A.</title>
        <authorList>
            <person name="Tani A."/>
            <person name="Ogura Y."/>
            <person name="Hayashi T."/>
        </authorList>
    </citation>
    <scope>NUCLEOTIDE SEQUENCE [LARGE SCALE GENOMIC DNA]</scope>
    <source>
        <strain evidence="6">MA-22A</strain>
        <plasmid evidence="6">Plasmid pMaq22A_1p DNA</plasmid>
    </source>
</reference>
<evidence type="ECO:0000256" key="1">
    <source>
        <dbReference type="ARBA" id="ARBA00008857"/>
    </source>
</evidence>
<name>A0A0C6G0D1_9HYPH</name>
<proteinExistence type="inferred from homology"/>
<dbReference type="InterPro" id="IPR025166">
    <property type="entry name" value="Integrase_DNA_bind_dom"/>
</dbReference>
<sequence>MPKTASRGTYARERLHLTADVIRKARSMIAAGRFEGRGHEFLDTSCQGLTLRVTKASGTWYLRTRAATVRLGPMEDLPVAAAREAALRALVDLKAGRKTDPLDLYVFADVMKRTGDLDVAIDAGFPEVVMEQSDEDRRRRGPWQWRDLVEEFLAEKVKGLKPGYGPKYSAYHRGSEFDDLWHMYVRDIEISDLESLRDAVADNRTVSAAARVVRQNREMLTWAWSYHSTRSGLSEFQHTWWDRWSIQYQSGTREHTPTVTELVRTLLMAERHLTLGGTTQETSPGMLAALWAVVLTGQRTGPLTSTRWDAVIPMPDRPGWQVWTWSGAMMKGGKNGGRPHALPIPPGAIEAIARQGAPAGGEWIFPSRAEGKPITPTGINQFFYRLQGRMKPGKGTAVTKRHNGDLFAAYGIRVWRPHDARRAIATFLDDEDLGGAASAILAHSRGKASEEEAKVEDITRRVYAKAQRLDLKARGMEPWVSHVLAAYEREKARFKPIA</sequence>
<dbReference type="PANTHER" id="PTHR30629:SF2">
    <property type="entry name" value="PROPHAGE INTEGRASE INTS-RELATED"/>
    <property type="match status" value="1"/>
</dbReference>
<evidence type="ECO:0000313" key="6">
    <source>
        <dbReference type="Proteomes" id="UP000061432"/>
    </source>
</evidence>
<keyword evidence="3" id="KW-0233">DNA recombination</keyword>
<reference evidence="5 6" key="1">
    <citation type="journal article" date="2015" name="Genome Announc.">
        <title>Complete Genome Sequence of Methylobacterium aquaticum Strain 22A, Isolated from Racomitrium japonicum Moss.</title>
        <authorList>
            <person name="Tani A."/>
            <person name="Ogura Y."/>
            <person name="Hayashi T."/>
            <person name="Kimbara K."/>
        </authorList>
    </citation>
    <scope>NUCLEOTIDE SEQUENCE [LARGE SCALE GENOMIC DNA]</scope>
    <source>
        <strain evidence="5 6">MA-22A</strain>
        <plasmid evidence="6">Plasmid pMaq22A_1p DNA</plasmid>
    </source>
</reference>
<dbReference type="Pfam" id="PF13356">
    <property type="entry name" value="Arm-DNA-bind_3"/>
    <property type="match status" value="1"/>
</dbReference>
<geneLocation type="plasmid" evidence="6">
    <name>pMaq22A_1p DNA</name>
</geneLocation>
<evidence type="ECO:0000259" key="4">
    <source>
        <dbReference type="Pfam" id="PF13356"/>
    </source>
</evidence>
<dbReference type="Proteomes" id="UP000061432">
    <property type="component" value="Plasmid pMaq22A_1p"/>
</dbReference>
<dbReference type="GO" id="GO:0015074">
    <property type="term" value="P:DNA integration"/>
    <property type="evidence" value="ECO:0007669"/>
    <property type="project" value="UniProtKB-KW"/>
</dbReference>
<dbReference type="InterPro" id="IPR013762">
    <property type="entry name" value="Integrase-like_cat_sf"/>
</dbReference>
<evidence type="ECO:0000256" key="2">
    <source>
        <dbReference type="ARBA" id="ARBA00022908"/>
    </source>
</evidence>
<accession>A0A0C6G0D1</accession>
<dbReference type="EMBL" id="AP014705">
    <property type="protein sequence ID" value="BAQ49170.1"/>
    <property type="molecule type" value="Genomic_DNA"/>
</dbReference>
<gene>
    <name evidence="5" type="ORF">Maq22A_1p34525</name>
</gene>
<dbReference type="InterPro" id="IPR011010">
    <property type="entry name" value="DNA_brk_join_enz"/>
</dbReference>
<keyword evidence="5" id="KW-0614">Plasmid</keyword>
<dbReference type="InterPro" id="IPR050808">
    <property type="entry name" value="Phage_Integrase"/>
</dbReference>
<dbReference type="SUPFAM" id="SSF56349">
    <property type="entry name" value="DNA breaking-rejoining enzymes"/>
    <property type="match status" value="1"/>
</dbReference>
<dbReference type="RefSeq" id="WP_060850293.1">
    <property type="nucleotide sequence ID" value="NZ_AP014705.1"/>
</dbReference>
<evidence type="ECO:0000313" key="5">
    <source>
        <dbReference type="EMBL" id="BAQ49170.1"/>
    </source>
</evidence>
<organism evidence="5 6">
    <name type="scientific">Methylobacterium aquaticum</name>
    <dbReference type="NCBI Taxonomy" id="270351"/>
    <lineage>
        <taxon>Bacteria</taxon>
        <taxon>Pseudomonadati</taxon>
        <taxon>Pseudomonadota</taxon>
        <taxon>Alphaproteobacteria</taxon>
        <taxon>Hyphomicrobiales</taxon>
        <taxon>Methylobacteriaceae</taxon>
        <taxon>Methylobacterium</taxon>
    </lineage>
</organism>
<dbReference type="PANTHER" id="PTHR30629">
    <property type="entry name" value="PROPHAGE INTEGRASE"/>
    <property type="match status" value="1"/>
</dbReference>
<dbReference type="GO" id="GO:0006310">
    <property type="term" value="P:DNA recombination"/>
    <property type="evidence" value="ECO:0007669"/>
    <property type="project" value="UniProtKB-KW"/>
</dbReference>
<evidence type="ECO:0000256" key="3">
    <source>
        <dbReference type="ARBA" id="ARBA00023172"/>
    </source>
</evidence>
<comment type="similarity">
    <text evidence="1">Belongs to the 'phage' integrase family.</text>
</comment>
<dbReference type="GO" id="GO:0003677">
    <property type="term" value="F:DNA binding"/>
    <property type="evidence" value="ECO:0007669"/>
    <property type="project" value="InterPro"/>
</dbReference>
<dbReference type="Gene3D" id="1.10.443.10">
    <property type="entry name" value="Intergrase catalytic core"/>
    <property type="match status" value="1"/>
</dbReference>
<dbReference type="AlphaFoldDB" id="A0A0C6G0D1"/>
<keyword evidence="2" id="KW-0229">DNA integration</keyword>
<dbReference type="PATRIC" id="fig|270351.10.peg.6217"/>
<protein>
    <recommendedName>
        <fullName evidence="4">Integrase DNA-binding domain-containing protein</fullName>
    </recommendedName>
</protein>